<organism evidence="1 2">
    <name type="scientific">Lepraria finkii</name>
    <dbReference type="NCBI Taxonomy" id="1340010"/>
    <lineage>
        <taxon>Eukaryota</taxon>
        <taxon>Fungi</taxon>
        <taxon>Dikarya</taxon>
        <taxon>Ascomycota</taxon>
        <taxon>Pezizomycotina</taxon>
        <taxon>Lecanoromycetes</taxon>
        <taxon>OSLEUM clade</taxon>
        <taxon>Lecanoromycetidae</taxon>
        <taxon>Lecanorales</taxon>
        <taxon>Lecanorineae</taxon>
        <taxon>Stereocaulaceae</taxon>
        <taxon>Lepraria</taxon>
    </lineage>
</organism>
<reference evidence="1 2" key="1">
    <citation type="submission" date="2024-09" db="EMBL/GenBank/DDBJ databases">
        <title>Rethinking Asexuality: The Enigmatic Case of Functional Sexual Genes in Lepraria (Stereocaulaceae).</title>
        <authorList>
            <person name="Doellman M."/>
            <person name="Sun Y."/>
            <person name="Barcenas-Pena A."/>
            <person name="Lumbsch H.T."/>
            <person name="Grewe F."/>
        </authorList>
    </citation>
    <scope>NUCLEOTIDE SEQUENCE [LARGE SCALE GENOMIC DNA]</scope>
    <source>
        <strain evidence="1 2">Grewe 0041</strain>
    </source>
</reference>
<name>A0ABR4AVU4_9LECA</name>
<dbReference type="InterPro" id="IPR042099">
    <property type="entry name" value="ANL_N_sf"/>
</dbReference>
<comment type="caution">
    <text evidence="1">The sequence shown here is derived from an EMBL/GenBank/DDBJ whole genome shotgun (WGS) entry which is preliminary data.</text>
</comment>
<keyword evidence="2" id="KW-1185">Reference proteome</keyword>
<evidence type="ECO:0000313" key="1">
    <source>
        <dbReference type="EMBL" id="KAL2049674.1"/>
    </source>
</evidence>
<dbReference type="EMBL" id="JBHFEH010000059">
    <property type="protein sequence ID" value="KAL2049674.1"/>
    <property type="molecule type" value="Genomic_DNA"/>
</dbReference>
<dbReference type="Proteomes" id="UP001590951">
    <property type="component" value="Unassembled WGS sequence"/>
</dbReference>
<gene>
    <name evidence="1" type="ORF">ABVK25_010015</name>
</gene>
<sequence length="145" mass="16260">MPCKPDYGRRLIASRIVELAKYKLDNIWISTPSSKSVNGFTDFTWAGANVIDCASYWIKSTFGRGQGQSMIAYVGPLDIRYLILIVAAIETGYMLFPISPRLSSEDRICLLQDTDCHIFLYTGTTPIDNIEEKWCLSVVVVPEPS</sequence>
<protein>
    <recommendedName>
        <fullName evidence="3">AMP-dependent synthetase/ligase domain-containing protein</fullName>
    </recommendedName>
</protein>
<proteinExistence type="predicted"/>
<dbReference type="SUPFAM" id="SSF56801">
    <property type="entry name" value="Acetyl-CoA synthetase-like"/>
    <property type="match status" value="1"/>
</dbReference>
<dbReference type="Gene3D" id="3.40.50.12780">
    <property type="entry name" value="N-terminal domain of ligase-like"/>
    <property type="match status" value="1"/>
</dbReference>
<accession>A0ABR4AVU4</accession>
<evidence type="ECO:0000313" key="2">
    <source>
        <dbReference type="Proteomes" id="UP001590951"/>
    </source>
</evidence>
<evidence type="ECO:0008006" key="3">
    <source>
        <dbReference type="Google" id="ProtNLM"/>
    </source>
</evidence>